<sequence length="122" mass="13090">MSKVLLSAAVPARLTTPSALRACGVVRWSGSPSAVVQASARFHCKWLHKYKGDVFELAVGNNQFAGQQSITIVVDCSIFAAQPMGAGMHRVARRDSPQPQARAAAIAEPGAARYRSRAMHCR</sequence>
<evidence type="ECO:0000313" key="2">
    <source>
        <dbReference type="Proteomes" id="UP000426027"/>
    </source>
</evidence>
<keyword evidence="2" id="KW-1185">Reference proteome</keyword>
<dbReference type="AlphaFoldDB" id="A0A6I6G464"/>
<reference evidence="1 2" key="1">
    <citation type="submission" date="2019-11" db="EMBL/GenBank/DDBJ databases">
        <authorList>
            <person name="Im W.T."/>
        </authorList>
    </citation>
    <scope>NUCLEOTIDE SEQUENCE [LARGE SCALE GENOMIC DNA]</scope>
    <source>
        <strain evidence="1 2">SB-02</strain>
    </source>
</reference>
<gene>
    <name evidence="1" type="ORF">GLV81_00635</name>
</gene>
<dbReference type="KEGG" id="fls:GLV81_00635"/>
<dbReference type="Proteomes" id="UP000426027">
    <property type="component" value="Chromosome"/>
</dbReference>
<accession>A0A6I6G464</accession>
<dbReference type="RefSeq" id="WP_157475936.1">
    <property type="nucleotide sequence ID" value="NZ_CP046566.1"/>
</dbReference>
<organism evidence="1 2">
    <name type="scientific">Phnomibacter ginsenosidimutans</name>
    <dbReference type="NCBI Taxonomy" id="2676868"/>
    <lineage>
        <taxon>Bacteria</taxon>
        <taxon>Pseudomonadati</taxon>
        <taxon>Bacteroidota</taxon>
        <taxon>Chitinophagia</taxon>
        <taxon>Chitinophagales</taxon>
        <taxon>Chitinophagaceae</taxon>
        <taxon>Phnomibacter</taxon>
    </lineage>
</organism>
<dbReference type="EMBL" id="CP046566">
    <property type="protein sequence ID" value="QGW26807.1"/>
    <property type="molecule type" value="Genomic_DNA"/>
</dbReference>
<evidence type="ECO:0000313" key="1">
    <source>
        <dbReference type="EMBL" id="QGW26807.1"/>
    </source>
</evidence>
<name>A0A6I6G464_9BACT</name>
<protein>
    <submittedName>
        <fullName evidence="1">Uncharacterized protein</fullName>
    </submittedName>
</protein>
<proteinExistence type="predicted"/>